<evidence type="ECO:0000313" key="3">
    <source>
        <dbReference type="Proteomes" id="UP000230233"/>
    </source>
</evidence>
<protein>
    <recommendedName>
        <fullName evidence="4">Transmembrane protein</fullName>
    </recommendedName>
</protein>
<dbReference type="Proteomes" id="UP000230233">
    <property type="component" value="Chromosome I"/>
</dbReference>
<feature type="transmembrane region" description="Helical" evidence="1">
    <location>
        <begin position="61"/>
        <end position="82"/>
    </location>
</feature>
<evidence type="ECO:0008006" key="4">
    <source>
        <dbReference type="Google" id="ProtNLM"/>
    </source>
</evidence>
<sequence length="116" mass="13498">MSNFQEGKKVEGKKKKKSILKILKFIFFNNWILKKPSLPTQKNIYTQSSRSNFLKNPEMNISIFLPALLLGTTCPLLVSKILQRAQKRKIQPTMNNNKNQQKFSIPHSIRLSFFVC</sequence>
<name>A0A2G5VUX3_9PELO</name>
<dbReference type="EMBL" id="PDUG01000001">
    <property type="protein sequence ID" value="PIC55356.1"/>
    <property type="molecule type" value="Genomic_DNA"/>
</dbReference>
<keyword evidence="1" id="KW-0472">Membrane</keyword>
<organism evidence="2 3">
    <name type="scientific">Caenorhabditis nigoni</name>
    <dbReference type="NCBI Taxonomy" id="1611254"/>
    <lineage>
        <taxon>Eukaryota</taxon>
        <taxon>Metazoa</taxon>
        <taxon>Ecdysozoa</taxon>
        <taxon>Nematoda</taxon>
        <taxon>Chromadorea</taxon>
        <taxon>Rhabditida</taxon>
        <taxon>Rhabditina</taxon>
        <taxon>Rhabditomorpha</taxon>
        <taxon>Rhabditoidea</taxon>
        <taxon>Rhabditidae</taxon>
        <taxon>Peloderinae</taxon>
        <taxon>Caenorhabditis</taxon>
    </lineage>
</organism>
<comment type="caution">
    <text evidence="2">The sequence shown here is derived from an EMBL/GenBank/DDBJ whole genome shotgun (WGS) entry which is preliminary data.</text>
</comment>
<accession>A0A2G5VUX3</accession>
<reference evidence="3" key="1">
    <citation type="submission" date="2017-10" db="EMBL/GenBank/DDBJ databases">
        <title>Rapid genome shrinkage in a self-fertile nematode reveals novel sperm competition proteins.</title>
        <authorList>
            <person name="Yin D."/>
            <person name="Schwarz E.M."/>
            <person name="Thomas C.G."/>
            <person name="Felde R.L."/>
            <person name="Korf I.F."/>
            <person name="Cutter A.D."/>
            <person name="Schartner C.M."/>
            <person name="Ralston E.J."/>
            <person name="Meyer B.J."/>
            <person name="Haag E.S."/>
        </authorList>
    </citation>
    <scope>NUCLEOTIDE SEQUENCE [LARGE SCALE GENOMIC DNA]</scope>
    <source>
        <strain evidence="3">JU1422</strain>
    </source>
</reference>
<proteinExistence type="predicted"/>
<gene>
    <name evidence="2" type="primary">Cnig_chr_I.g664</name>
    <name evidence="2" type="ORF">B9Z55_000664</name>
</gene>
<evidence type="ECO:0000313" key="2">
    <source>
        <dbReference type="EMBL" id="PIC55356.1"/>
    </source>
</evidence>
<keyword evidence="1" id="KW-1133">Transmembrane helix</keyword>
<keyword evidence="1" id="KW-0812">Transmembrane</keyword>
<dbReference type="AlphaFoldDB" id="A0A2G5VUX3"/>
<keyword evidence="3" id="KW-1185">Reference proteome</keyword>
<evidence type="ECO:0000256" key="1">
    <source>
        <dbReference type="SAM" id="Phobius"/>
    </source>
</evidence>